<dbReference type="AlphaFoldDB" id="A0A1H0FHX3"/>
<organism evidence="3 4">
    <name type="scientific">Desulfonauticus submarinus</name>
    <dbReference type="NCBI Taxonomy" id="206665"/>
    <lineage>
        <taxon>Bacteria</taxon>
        <taxon>Pseudomonadati</taxon>
        <taxon>Thermodesulfobacteriota</taxon>
        <taxon>Desulfovibrionia</taxon>
        <taxon>Desulfovibrionales</taxon>
        <taxon>Desulfonauticaceae</taxon>
        <taxon>Desulfonauticus</taxon>
    </lineage>
</organism>
<evidence type="ECO:0000313" key="3">
    <source>
        <dbReference type="EMBL" id="SDN94230.1"/>
    </source>
</evidence>
<evidence type="ECO:0000259" key="2">
    <source>
        <dbReference type="Pfam" id="PF13439"/>
    </source>
</evidence>
<dbReference type="InterPro" id="IPR001296">
    <property type="entry name" value="Glyco_trans_1"/>
</dbReference>
<protein>
    <submittedName>
        <fullName evidence="3">Glycosyltransferase involved in cell wall bisynthesis</fullName>
    </submittedName>
</protein>
<proteinExistence type="predicted"/>
<name>A0A1H0FHX3_9BACT</name>
<dbReference type="Pfam" id="PF13439">
    <property type="entry name" value="Glyco_transf_4"/>
    <property type="match status" value="1"/>
</dbReference>
<feature type="domain" description="Glycosyltransferase subfamily 4-like N-terminal" evidence="2">
    <location>
        <begin position="22"/>
        <end position="167"/>
    </location>
</feature>
<dbReference type="SUPFAM" id="SSF53756">
    <property type="entry name" value="UDP-Glycosyltransferase/glycogen phosphorylase"/>
    <property type="match status" value="1"/>
</dbReference>
<gene>
    <name evidence="3" type="ORF">SAMN04488516_11252</name>
</gene>
<sequence length="365" mass="41902">MRIIQVINVRWFNATAWYGLFLGQLFAQRGHKVLILCLPKTQTLNKVKQTGLSYKTLELNTNNPLKIVHTYLQLQQIIKEFKPDIINCHRGEAFILFGLLAKKFKYKLIRTRGDQRLPKNNIFNLWLHRKVAKAVIATNSRMFNHFTHALRVPKEKLFLVIGGVDTQKFYASPKERQQTRADLKFNSNHFVVGLLGRFDKVKGQKQLIQAISILYNQKKINHIRLLLIGFSSALSENTIKNWLHQYKIAEITTITGKISNPRAFINALDLGIVASLYSETIIRAGLEIMACKIPLIGTKVGVLPDILPQNALVSPNNPKELAKKIEKCLDPNFKINILKSEQETISKLTEQTFYQKTLRIYEQAK</sequence>
<evidence type="ECO:0000259" key="1">
    <source>
        <dbReference type="Pfam" id="PF00534"/>
    </source>
</evidence>
<dbReference type="Proteomes" id="UP000199602">
    <property type="component" value="Unassembled WGS sequence"/>
</dbReference>
<reference evidence="3 4" key="1">
    <citation type="submission" date="2016-10" db="EMBL/GenBank/DDBJ databases">
        <authorList>
            <person name="de Groot N.N."/>
        </authorList>
    </citation>
    <scope>NUCLEOTIDE SEQUENCE [LARGE SCALE GENOMIC DNA]</scope>
    <source>
        <strain evidence="3 4">DSM 15269</strain>
    </source>
</reference>
<dbReference type="Pfam" id="PF00534">
    <property type="entry name" value="Glycos_transf_1"/>
    <property type="match status" value="1"/>
</dbReference>
<keyword evidence="3" id="KW-0808">Transferase</keyword>
<dbReference type="RefSeq" id="WP_092066132.1">
    <property type="nucleotide sequence ID" value="NZ_FNIN01000012.1"/>
</dbReference>
<dbReference type="STRING" id="206665.SAMN04488516_11252"/>
<dbReference type="Gene3D" id="3.40.50.2000">
    <property type="entry name" value="Glycogen Phosphorylase B"/>
    <property type="match status" value="2"/>
</dbReference>
<dbReference type="OrthoDB" id="9804196at2"/>
<dbReference type="PANTHER" id="PTHR12526">
    <property type="entry name" value="GLYCOSYLTRANSFERASE"/>
    <property type="match status" value="1"/>
</dbReference>
<keyword evidence="4" id="KW-1185">Reference proteome</keyword>
<evidence type="ECO:0000313" key="4">
    <source>
        <dbReference type="Proteomes" id="UP000199602"/>
    </source>
</evidence>
<dbReference type="InterPro" id="IPR028098">
    <property type="entry name" value="Glyco_trans_4-like_N"/>
</dbReference>
<dbReference type="EMBL" id="FNIN01000012">
    <property type="protein sequence ID" value="SDN94230.1"/>
    <property type="molecule type" value="Genomic_DNA"/>
</dbReference>
<feature type="domain" description="Glycosyl transferase family 1" evidence="1">
    <location>
        <begin position="176"/>
        <end position="330"/>
    </location>
</feature>
<accession>A0A1H0FHX3</accession>
<dbReference type="GO" id="GO:0016757">
    <property type="term" value="F:glycosyltransferase activity"/>
    <property type="evidence" value="ECO:0007669"/>
    <property type="project" value="InterPro"/>
</dbReference>